<dbReference type="AlphaFoldDB" id="A0A6J7RYU3"/>
<protein>
    <submittedName>
        <fullName evidence="1">Unannotated protein</fullName>
    </submittedName>
</protein>
<accession>A0A6J7RYU3</accession>
<reference evidence="1" key="1">
    <citation type="submission" date="2020-05" db="EMBL/GenBank/DDBJ databases">
        <authorList>
            <person name="Chiriac C."/>
            <person name="Salcher M."/>
            <person name="Ghai R."/>
            <person name="Kavagutti S V."/>
        </authorList>
    </citation>
    <scope>NUCLEOTIDE SEQUENCE</scope>
</reference>
<sequence length="62" mass="7196">MWNWDGITAESFIFLSTDILKLTDDDVKTLAKSSPMIKNDSELTMVRHEDGYTFMNFNFKAD</sequence>
<proteinExistence type="predicted"/>
<dbReference type="EMBL" id="CAFBPM010000053">
    <property type="protein sequence ID" value="CAB5034073.1"/>
    <property type="molecule type" value="Genomic_DNA"/>
</dbReference>
<organism evidence="1">
    <name type="scientific">freshwater metagenome</name>
    <dbReference type="NCBI Taxonomy" id="449393"/>
    <lineage>
        <taxon>unclassified sequences</taxon>
        <taxon>metagenomes</taxon>
        <taxon>ecological metagenomes</taxon>
    </lineage>
</organism>
<evidence type="ECO:0000313" key="1">
    <source>
        <dbReference type="EMBL" id="CAB5034073.1"/>
    </source>
</evidence>
<gene>
    <name evidence="1" type="ORF">UFOPK4112_01984</name>
</gene>
<name>A0A6J7RYU3_9ZZZZ</name>